<dbReference type="OrthoDB" id="8930638at2759"/>
<dbReference type="Gene3D" id="3.30.70.270">
    <property type="match status" value="1"/>
</dbReference>
<feature type="region of interest" description="Disordered" evidence="1">
    <location>
        <begin position="1"/>
        <end position="37"/>
    </location>
</feature>
<dbReference type="PANTHER" id="PTHR37984:SF5">
    <property type="entry name" value="PROTEIN NYNRIN-LIKE"/>
    <property type="match status" value="1"/>
</dbReference>
<accession>A0A8T3CQK6</accession>
<gene>
    <name evidence="2" type="ORF">AGOR_G00230420</name>
</gene>
<evidence type="ECO:0000313" key="3">
    <source>
        <dbReference type="Proteomes" id="UP000829720"/>
    </source>
</evidence>
<reference evidence="2" key="1">
    <citation type="submission" date="2021-01" db="EMBL/GenBank/DDBJ databases">
        <authorList>
            <person name="Zahm M."/>
            <person name="Roques C."/>
            <person name="Cabau C."/>
            <person name="Klopp C."/>
            <person name="Donnadieu C."/>
            <person name="Jouanno E."/>
            <person name="Lampietro C."/>
            <person name="Louis A."/>
            <person name="Herpin A."/>
            <person name="Echchiki A."/>
            <person name="Berthelot C."/>
            <person name="Parey E."/>
            <person name="Roest-Crollius H."/>
            <person name="Braasch I."/>
            <person name="Postlethwait J."/>
            <person name="Bobe J."/>
            <person name="Montfort J."/>
            <person name="Bouchez O."/>
            <person name="Begum T."/>
            <person name="Mejri S."/>
            <person name="Adams A."/>
            <person name="Chen W.-J."/>
            <person name="Guiguen Y."/>
        </authorList>
    </citation>
    <scope>NUCLEOTIDE SEQUENCE</scope>
    <source>
        <tissue evidence="2">Blood</tissue>
    </source>
</reference>
<evidence type="ECO:0008006" key="4">
    <source>
        <dbReference type="Google" id="ProtNLM"/>
    </source>
</evidence>
<dbReference type="InterPro" id="IPR043128">
    <property type="entry name" value="Rev_trsase/Diguanyl_cyclase"/>
</dbReference>
<proteinExistence type="predicted"/>
<protein>
    <recommendedName>
        <fullName evidence="4">Reverse transcriptase/retrotransposon-derived protein RNase H-like domain-containing protein</fullName>
    </recommendedName>
</protein>
<dbReference type="FunFam" id="3.30.70.270:FF:000020">
    <property type="entry name" value="Transposon Tf2-6 polyprotein-like Protein"/>
    <property type="match status" value="1"/>
</dbReference>
<evidence type="ECO:0000256" key="1">
    <source>
        <dbReference type="SAM" id="MobiDB-lite"/>
    </source>
</evidence>
<dbReference type="Proteomes" id="UP000829720">
    <property type="component" value="Unassembled WGS sequence"/>
</dbReference>
<dbReference type="InterPro" id="IPR050951">
    <property type="entry name" value="Retrovirus_Pol_polyprotein"/>
</dbReference>
<sequence length="275" mass="30917">MEHGGDHGEPRTGMPDMPLASATNQAQPGEAMNATAAERKDTSLAIAQHRHHNAAQQCPDKMASIKDWPTPRNILELRSFLRLASYYRCFMRDVATIARPLHRLTDKGREFVSDKPCAVAFTQLHTTLTQSRVLAFPDLAILVLWDWDQHLLQVLWVYRRADQESTQCKSPALIFVQELHWWTYCSGLCPSWGSHGSQDGNTCNSSATICKWPTTSPGRFGTDLRGGPIRQRLLVLLSVFRKKQSSRVAYIRPLILPHPIKSAGCFIRLNQSGCV</sequence>
<dbReference type="EMBL" id="JAERUA010000022">
    <property type="protein sequence ID" value="KAI1884818.1"/>
    <property type="molecule type" value="Genomic_DNA"/>
</dbReference>
<dbReference type="SUPFAM" id="SSF56672">
    <property type="entry name" value="DNA/RNA polymerases"/>
    <property type="match status" value="1"/>
</dbReference>
<dbReference type="PANTHER" id="PTHR37984">
    <property type="entry name" value="PROTEIN CBG26694"/>
    <property type="match status" value="1"/>
</dbReference>
<dbReference type="AlphaFoldDB" id="A0A8T3CQK6"/>
<feature type="compositionally biased region" description="Basic and acidic residues" evidence="1">
    <location>
        <begin position="1"/>
        <end position="10"/>
    </location>
</feature>
<name>A0A8T3CQK6_9TELE</name>
<evidence type="ECO:0000313" key="2">
    <source>
        <dbReference type="EMBL" id="KAI1884818.1"/>
    </source>
</evidence>
<dbReference type="InterPro" id="IPR043502">
    <property type="entry name" value="DNA/RNA_pol_sf"/>
</dbReference>
<organism evidence="2 3">
    <name type="scientific">Albula goreensis</name>
    <dbReference type="NCBI Taxonomy" id="1534307"/>
    <lineage>
        <taxon>Eukaryota</taxon>
        <taxon>Metazoa</taxon>
        <taxon>Chordata</taxon>
        <taxon>Craniata</taxon>
        <taxon>Vertebrata</taxon>
        <taxon>Euteleostomi</taxon>
        <taxon>Actinopterygii</taxon>
        <taxon>Neopterygii</taxon>
        <taxon>Teleostei</taxon>
        <taxon>Albuliformes</taxon>
        <taxon>Albulidae</taxon>
        <taxon>Albula</taxon>
    </lineage>
</organism>
<keyword evidence="3" id="KW-1185">Reference proteome</keyword>
<comment type="caution">
    <text evidence="2">The sequence shown here is derived from an EMBL/GenBank/DDBJ whole genome shotgun (WGS) entry which is preliminary data.</text>
</comment>